<dbReference type="EMBL" id="KB468168">
    <property type="protein sequence ID" value="PCH44801.1"/>
    <property type="molecule type" value="Genomic_DNA"/>
</dbReference>
<dbReference type="OrthoDB" id="297496at2759"/>
<comment type="subcellular location">
    <subcellularLocation>
        <location evidence="1">Membrane</location>
        <topology evidence="1">Multi-pass membrane protein</topology>
    </subcellularLocation>
</comment>
<feature type="region of interest" description="Disordered" evidence="9">
    <location>
        <begin position="894"/>
        <end position="969"/>
    </location>
</feature>
<dbReference type="Proteomes" id="UP000218811">
    <property type="component" value="Unassembled WGS sequence"/>
</dbReference>
<feature type="transmembrane region" description="Helical" evidence="10">
    <location>
        <begin position="658"/>
        <end position="676"/>
    </location>
</feature>
<dbReference type="GO" id="GO:0005886">
    <property type="term" value="C:plasma membrane"/>
    <property type="evidence" value="ECO:0007669"/>
    <property type="project" value="TreeGrafter"/>
</dbReference>
<dbReference type="InterPro" id="IPR003280">
    <property type="entry name" value="2pore_dom_K_chnl"/>
</dbReference>
<evidence type="ECO:0000256" key="9">
    <source>
        <dbReference type="SAM" id="MobiDB-lite"/>
    </source>
</evidence>
<dbReference type="OMA" id="RWYIRTE"/>
<feature type="transmembrane region" description="Helical" evidence="10">
    <location>
        <begin position="319"/>
        <end position="338"/>
    </location>
</feature>
<evidence type="ECO:0000256" key="10">
    <source>
        <dbReference type="SAM" id="Phobius"/>
    </source>
</evidence>
<evidence type="ECO:0000256" key="2">
    <source>
        <dbReference type="ARBA" id="ARBA00022448"/>
    </source>
</evidence>
<keyword evidence="7 8" id="KW-0407">Ion channel</keyword>
<feature type="transmembrane region" description="Helical" evidence="10">
    <location>
        <begin position="264"/>
        <end position="282"/>
    </location>
</feature>
<keyword evidence="3 8" id="KW-0812">Transmembrane</keyword>
<dbReference type="GO" id="GO:0030322">
    <property type="term" value="P:stabilization of membrane potential"/>
    <property type="evidence" value="ECO:0007669"/>
    <property type="project" value="TreeGrafter"/>
</dbReference>
<dbReference type="AlphaFoldDB" id="A0A2H3JS80"/>
<reference evidence="12 13" key="1">
    <citation type="journal article" date="2012" name="Science">
        <title>The Paleozoic origin of enzymatic lignin decomposition reconstructed from 31 fungal genomes.</title>
        <authorList>
            <person name="Floudas D."/>
            <person name="Binder M."/>
            <person name="Riley R."/>
            <person name="Barry K."/>
            <person name="Blanchette R.A."/>
            <person name="Henrissat B."/>
            <person name="Martinez A.T."/>
            <person name="Otillar R."/>
            <person name="Spatafora J.W."/>
            <person name="Yadav J.S."/>
            <person name="Aerts A."/>
            <person name="Benoit I."/>
            <person name="Boyd A."/>
            <person name="Carlson A."/>
            <person name="Copeland A."/>
            <person name="Coutinho P.M."/>
            <person name="de Vries R.P."/>
            <person name="Ferreira P."/>
            <person name="Findley K."/>
            <person name="Foster B."/>
            <person name="Gaskell J."/>
            <person name="Glotzer D."/>
            <person name="Gorecki P."/>
            <person name="Heitman J."/>
            <person name="Hesse C."/>
            <person name="Hori C."/>
            <person name="Igarashi K."/>
            <person name="Jurgens J.A."/>
            <person name="Kallen N."/>
            <person name="Kersten P."/>
            <person name="Kohler A."/>
            <person name="Kuees U."/>
            <person name="Kumar T.K.A."/>
            <person name="Kuo A."/>
            <person name="LaButti K."/>
            <person name="Larrondo L.F."/>
            <person name="Lindquist E."/>
            <person name="Ling A."/>
            <person name="Lombard V."/>
            <person name="Lucas S."/>
            <person name="Lundell T."/>
            <person name="Martin R."/>
            <person name="McLaughlin D.J."/>
            <person name="Morgenstern I."/>
            <person name="Morin E."/>
            <person name="Murat C."/>
            <person name="Nagy L.G."/>
            <person name="Nolan M."/>
            <person name="Ohm R.A."/>
            <person name="Patyshakuliyeva A."/>
            <person name="Rokas A."/>
            <person name="Ruiz-Duenas F.J."/>
            <person name="Sabat G."/>
            <person name="Salamov A."/>
            <person name="Samejima M."/>
            <person name="Schmutz J."/>
            <person name="Slot J.C."/>
            <person name="St John F."/>
            <person name="Stenlid J."/>
            <person name="Sun H."/>
            <person name="Sun S."/>
            <person name="Syed K."/>
            <person name="Tsang A."/>
            <person name="Wiebenga A."/>
            <person name="Young D."/>
            <person name="Pisabarro A."/>
            <person name="Eastwood D.C."/>
            <person name="Martin F."/>
            <person name="Cullen D."/>
            <person name="Grigoriev I.V."/>
            <person name="Hibbett D.S."/>
        </authorList>
    </citation>
    <scope>NUCLEOTIDE SEQUENCE [LARGE SCALE GENOMIC DNA]</scope>
    <source>
        <strain evidence="12 13">MD-104</strain>
    </source>
</reference>
<feature type="transmembrane region" description="Helical" evidence="10">
    <location>
        <begin position="688"/>
        <end position="707"/>
    </location>
</feature>
<feature type="transmembrane region" description="Helical" evidence="10">
    <location>
        <begin position="116"/>
        <end position="138"/>
    </location>
</feature>
<dbReference type="PANTHER" id="PTHR11003:SF342">
    <property type="entry name" value="OUTWARD-RECTIFIER POTASSIUM CHANNEL TOK1"/>
    <property type="match status" value="1"/>
</dbReference>
<dbReference type="Pfam" id="PF07885">
    <property type="entry name" value="Ion_trans_2"/>
    <property type="match status" value="2"/>
</dbReference>
<keyword evidence="4 10" id="KW-1133">Transmembrane helix</keyword>
<dbReference type="Gene3D" id="1.10.287.70">
    <property type="match status" value="2"/>
</dbReference>
<feature type="compositionally biased region" description="Basic and acidic residues" evidence="9">
    <location>
        <begin position="21"/>
        <end position="30"/>
    </location>
</feature>
<dbReference type="PRINTS" id="PR01333">
    <property type="entry name" value="2POREKCHANEL"/>
</dbReference>
<dbReference type="GO" id="GO:0015271">
    <property type="term" value="F:outward rectifier potassium channel activity"/>
    <property type="evidence" value="ECO:0007669"/>
    <property type="project" value="TreeGrafter"/>
</dbReference>
<evidence type="ECO:0000313" key="12">
    <source>
        <dbReference type="EMBL" id="PCH44801.1"/>
    </source>
</evidence>
<feature type="transmembrane region" description="Helical" evidence="10">
    <location>
        <begin position="158"/>
        <end position="176"/>
    </location>
</feature>
<comment type="similarity">
    <text evidence="8">Belongs to the two pore domain potassium channel (TC 1.A.1.8) family.</text>
</comment>
<proteinExistence type="inferred from homology"/>
<feature type="transmembrane region" description="Helical" evidence="10">
    <location>
        <begin position="223"/>
        <end position="243"/>
    </location>
</feature>
<feature type="transmembrane region" description="Helical" evidence="10">
    <location>
        <begin position="188"/>
        <end position="211"/>
    </location>
</feature>
<keyword evidence="5 8" id="KW-0406">Ion transport</keyword>
<feature type="region of interest" description="Disordered" evidence="9">
    <location>
        <begin position="14"/>
        <end position="58"/>
    </location>
</feature>
<keyword evidence="6 10" id="KW-0472">Membrane</keyword>
<gene>
    <name evidence="12" type="ORF">WOLCODRAFT_139261</name>
</gene>
<evidence type="ECO:0000313" key="13">
    <source>
        <dbReference type="Proteomes" id="UP000218811"/>
    </source>
</evidence>
<protein>
    <submittedName>
        <fullName evidence="12">Voltage-gated potassium channel</fullName>
    </submittedName>
</protein>
<sequence>MGFAAIVAISRLLSRRPRQGKQRDPEKVEDTGGQQANAMPDHCGEDEDEDAQSPPVAGPNRFRRYYTWSSNSTFTHTQTTWTHVSWLSKVKAYIFPKDEQPADIERFVPNYRYSPIISGVLIPLSILLEIPGLTVRWYVRTLDNKVVETRPNPPILDAGMGISIGCAILANICLITRFLEKWVKPTTLLCILFLTIHDGINIVAVTVFGVVHRVDDGFTYGQSFWITLCSTIVTTITNVNLIVDFVRVPDFAHSGSGLTRKQRSLVVLVIILLMYIALGALINSRIMSLDYIDALYFTVVSIETIGFGDIVPQNTGGRIFVCFYIAFGIIILGIVISLCRVTVLEGLEVGYKKRLRSRRARRREARRYRRWQQRWRAAVEWRLKENNKPVWIADEQPGHEEEGVRFVGLGGARAGAGEAGWLVRFLRTLGLQDLPPEDPAQRASQHVPGHPHGKHLNIGALSDAQLEAAALEAGVPLEMFVDFSPARRIARERRFGPHGAVAAGGWPSDVATPTNAQVGRMAAVLTEVAMAFSGREIQVPGPSAEDQATVMDGIAESRDVDNEAVREHSARNPDIVRRHRLQAQKQSSQEKQNIFHRWVLKIINRSKVTSSAPYNRLEKELEDEEKNANTVKLSVAWIVFLLFWLVGSAIFSATEKWSYAMAMYFCFISFTTTGYGDLAPVSPAGRSIFVVWALLGVAALTILAAAIEDAGSSRYQDAMRSTVFDKAVKKYRQKAALEAADYAEYQLQRARSNARHNATRSGQNDPQITEYHDEKSVSAMALQLEDKRAAAQRELEALPAEIIRQARTFHNYMRYLTKGNGHNDEDLPGEGTQMRVPTELKRLLDELLEDEGVTDRVKREILQDDDAKHALFVLSVERAMKTMIQSAERALSAVAGRDLPSRPQEEQDSRTTNESSNHGQEENRSFIYANHRTEEGFSSRPEMSDGFRSSSQSTVSRGKPRTPDQSSSL</sequence>
<dbReference type="GO" id="GO:0022841">
    <property type="term" value="F:potassium ion leak channel activity"/>
    <property type="evidence" value="ECO:0007669"/>
    <property type="project" value="TreeGrafter"/>
</dbReference>
<dbReference type="SUPFAM" id="SSF81324">
    <property type="entry name" value="Voltage-gated potassium channels"/>
    <property type="match status" value="2"/>
</dbReference>
<dbReference type="PANTHER" id="PTHR11003">
    <property type="entry name" value="POTASSIUM CHANNEL, SUBFAMILY K"/>
    <property type="match status" value="1"/>
</dbReference>
<keyword evidence="2 8" id="KW-0813">Transport</keyword>
<accession>A0A2H3JS80</accession>
<evidence type="ECO:0000256" key="7">
    <source>
        <dbReference type="ARBA" id="ARBA00023303"/>
    </source>
</evidence>
<feature type="compositionally biased region" description="Basic and acidic residues" evidence="9">
    <location>
        <begin position="931"/>
        <end position="945"/>
    </location>
</feature>
<evidence type="ECO:0000256" key="3">
    <source>
        <dbReference type="ARBA" id="ARBA00022692"/>
    </source>
</evidence>
<feature type="domain" description="Potassium channel" evidence="11">
    <location>
        <begin position="270"/>
        <end position="339"/>
    </location>
</feature>
<organism evidence="12 13">
    <name type="scientific">Wolfiporia cocos (strain MD-104)</name>
    <name type="common">Brown rot fungus</name>
    <dbReference type="NCBI Taxonomy" id="742152"/>
    <lineage>
        <taxon>Eukaryota</taxon>
        <taxon>Fungi</taxon>
        <taxon>Dikarya</taxon>
        <taxon>Basidiomycota</taxon>
        <taxon>Agaricomycotina</taxon>
        <taxon>Agaricomycetes</taxon>
        <taxon>Polyporales</taxon>
        <taxon>Phaeolaceae</taxon>
        <taxon>Wolfiporia</taxon>
    </lineage>
</organism>
<feature type="compositionally biased region" description="Polar residues" evidence="9">
    <location>
        <begin position="947"/>
        <end position="956"/>
    </location>
</feature>
<evidence type="ECO:0000256" key="6">
    <source>
        <dbReference type="ARBA" id="ARBA00023136"/>
    </source>
</evidence>
<dbReference type="STRING" id="742152.A0A2H3JS80"/>
<name>A0A2H3JS80_WOLCO</name>
<evidence type="ECO:0000256" key="4">
    <source>
        <dbReference type="ARBA" id="ARBA00022989"/>
    </source>
</evidence>
<keyword evidence="13" id="KW-1185">Reference proteome</keyword>
<evidence type="ECO:0000259" key="11">
    <source>
        <dbReference type="Pfam" id="PF07885"/>
    </source>
</evidence>
<dbReference type="InterPro" id="IPR013099">
    <property type="entry name" value="K_chnl_dom"/>
</dbReference>
<evidence type="ECO:0000256" key="5">
    <source>
        <dbReference type="ARBA" id="ARBA00023065"/>
    </source>
</evidence>
<evidence type="ECO:0000256" key="8">
    <source>
        <dbReference type="RuleBase" id="RU003857"/>
    </source>
</evidence>
<feature type="domain" description="Potassium channel" evidence="11">
    <location>
        <begin position="640"/>
        <end position="707"/>
    </location>
</feature>
<evidence type="ECO:0000256" key="1">
    <source>
        <dbReference type="ARBA" id="ARBA00004141"/>
    </source>
</evidence>
<feature type="transmembrane region" description="Helical" evidence="10">
    <location>
        <begin position="633"/>
        <end position="651"/>
    </location>
</feature>
<feature type="compositionally biased region" description="Basic and acidic residues" evidence="9">
    <location>
        <begin position="899"/>
        <end position="911"/>
    </location>
</feature>